<dbReference type="PROSITE" id="PS50005">
    <property type="entry name" value="TPR"/>
    <property type="match status" value="1"/>
</dbReference>
<dbReference type="PROSITE" id="PS50125">
    <property type="entry name" value="GUANYLATE_CYCLASE_2"/>
    <property type="match status" value="1"/>
</dbReference>
<dbReference type="GO" id="GO:0004016">
    <property type="term" value="F:adenylate cyclase activity"/>
    <property type="evidence" value="ECO:0007669"/>
    <property type="project" value="UniProtKB-ARBA"/>
</dbReference>
<dbReference type="Gene3D" id="3.40.50.10070">
    <property type="entry name" value="TolB, N-terminal domain"/>
    <property type="match status" value="1"/>
</dbReference>
<dbReference type="Gene3D" id="1.25.40.10">
    <property type="entry name" value="Tetratricopeptide repeat domain"/>
    <property type="match status" value="2"/>
</dbReference>
<gene>
    <name evidence="4" type="ORF">EV184_10868</name>
</gene>
<name>A0A4R2BR78_9HYPH</name>
<feature type="transmembrane region" description="Helical" evidence="2">
    <location>
        <begin position="191"/>
        <end position="212"/>
    </location>
</feature>
<keyword evidence="1" id="KW-0802">TPR repeat</keyword>
<dbReference type="InterPro" id="IPR011990">
    <property type="entry name" value="TPR-like_helical_dom_sf"/>
</dbReference>
<evidence type="ECO:0000256" key="2">
    <source>
        <dbReference type="SAM" id="Phobius"/>
    </source>
</evidence>
<organism evidence="4 5">
    <name type="scientific">Sinorhizobium americanum</name>
    <dbReference type="NCBI Taxonomy" id="194963"/>
    <lineage>
        <taxon>Bacteria</taxon>
        <taxon>Pseudomonadati</taxon>
        <taxon>Pseudomonadota</taxon>
        <taxon>Alphaproteobacteria</taxon>
        <taxon>Hyphomicrobiales</taxon>
        <taxon>Rhizobiaceae</taxon>
        <taxon>Sinorhizobium/Ensifer group</taxon>
        <taxon>Sinorhizobium</taxon>
    </lineage>
</organism>
<evidence type="ECO:0000313" key="5">
    <source>
        <dbReference type="Proteomes" id="UP000295043"/>
    </source>
</evidence>
<sequence>MERRLTAILSADVVGYSRLMGEDEVGTLERLKACRRELVDPSIDHFHGRIVKLMGDGALVEFASVVDAVQCAAVIQRTMASRNQGEVETQRIQFRIGINLGDVIVEGEDIYGDGVNIAARLQGLAEPGGICISGTAFDQAVHKAGVGFSSLREQRLKNIADPVRVYRVLLDPSKAGKLVAASRSAGRRPPLILASLAALLIATSAVVFAWQWPFAPQRPSVAVLPFANLSGDPDQEYFTDGITDNLITDLARLADLDIVARNSVFAYEGRPVVLADIARDLGVRYVVEGSVQRTGGQIRVNAQLIDVASGDHLWANRFDRDAADVFAVQDEMSRQIAEALGLELTQSETERIARPPTANLEAYDYYLRAEQARRTGRRSRMVEALADFEKAQALDPGFAEAFAADARATAYVWLSTFDDVLQSALARKRAYDKASRALALDPELSSPYAVLAIMQVVDRRYEEAIASARQAVSRGTADTEAQMALAYVQLFSGNHAEAAAAVETALRHDPDLSAVARFTAGLVFYFQRDYARSIESFERARDGSPGNGLFVTPLALPYVRVGRLDDARAAVAQGFRLLAGTDCLAAWRLNLGYFRDQQDLSFILDALREAGMPEWPFGFKGDERDRLSGDEIASTVMGSLLQGKIEPSASPALMQVGPDGKAAFRSATQMMTEMVFVKEDLLCEQSENAFGQADCGPVYRRANSPDETRYVYVNSSKVFYFSPTN</sequence>
<dbReference type="SUPFAM" id="SSF52964">
    <property type="entry name" value="TolB, N-terminal domain"/>
    <property type="match status" value="1"/>
</dbReference>
<reference evidence="4 5" key="1">
    <citation type="submission" date="2019-03" db="EMBL/GenBank/DDBJ databases">
        <title>Genomic Encyclopedia of Type Strains, Phase IV (KMG-V): Genome sequencing to study the core and pangenomes of soil and plant-associated prokaryotes.</title>
        <authorList>
            <person name="Whitman W."/>
        </authorList>
    </citation>
    <scope>NUCLEOTIDE SEQUENCE [LARGE SCALE GENOMIC DNA]</scope>
    <source>
        <strain evidence="4 5">23C40</strain>
    </source>
</reference>
<accession>A0A4R2BR78</accession>
<dbReference type="GO" id="GO:0035556">
    <property type="term" value="P:intracellular signal transduction"/>
    <property type="evidence" value="ECO:0007669"/>
    <property type="project" value="InterPro"/>
</dbReference>
<dbReference type="InterPro" id="IPR029787">
    <property type="entry name" value="Nucleotide_cyclase"/>
</dbReference>
<dbReference type="Pfam" id="PF13432">
    <property type="entry name" value="TPR_16"/>
    <property type="match status" value="1"/>
</dbReference>
<dbReference type="InterPro" id="IPR019734">
    <property type="entry name" value="TPR_rpt"/>
</dbReference>
<feature type="repeat" description="TPR" evidence="1">
    <location>
        <begin position="514"/>
        <end position="547"/>
    </location>
</feature>
<keyword evidence="2" id="KW-0472">Membrane</keyword>
<dbReference type="EMBL" id="SLVU01000008">
    <property type="protein sequence ID" value="TCN30197.1"/>
    <property type="molecule type" value="Genomic_DNA"/>
</dbReference>
<keyword evidence="2" id="KW-0812">Transmembrane</keyword>
<proteinExistence type="predicted"/>
<dbReference type="PANTHER" id="PTHR43081">
    <property type="entry name" value="ADENYLATE CYCLASE, TERMINAL-DIFFERENTIATION SPECIFIC-RELATED"/>
    <property type="match status" value="1"/>
</dbReference>
<dbReference type="SMART" id="SM00028">
    <property type="entry name" value="TPR"/>
    <property type="match status" value="4"/>
</dbReference>
<dbReference type="SUPFAM" id="SSF55073">
    <property type="entry name" value="Nucleotide cyclase"/>
    <property type="match status" value="1"/>
</dbReference>
<evidence type="ECO:0000256" key="1">
    <source>
        <dbReference type="PROSITE-ProRule" id="PRU00339"/>
    </source>
</evidence>
<dbReference type="CDD" id="cd07302">
    <property type="entry name" value="CHD"/>
    <property type="match status" value="1"/>
</dbReference>
<protein>
    <submittedName>
        <fullName evidence="4">TolB-like protein</fullName>
    </submittedName>
</protein>
<comment type="caution">
    <text evidence="4">The sequence shown here is derived from an EMBL/GenBank/DDBJ whole genome shotgun (WGS) entry which is preliminary data.</text>
</comment>
<dbReference type="InterPro" id="IPR001054">
    <property type="entry name" value="A/G_cyclase"/>
</dbReference>
<dbReference type="Pfam" id="PF00211">
    <property type="entry name" value="Guanylate_cyc"/>
    <property type="match status" value="1"/>
</dbReference>
<evidence type="ECO:0000313" key="4">
    <source>
        <dbReference type="EMBL" id="TCN30197.1"/>
    </source>
</evidence>
<dbReference type="Proteomes" id="UP000295043">
    <property type="component" value="Unassembled WGS sequence"/>
</dbReference>
<dbReference type="GO" id="GO:0006171">
    <property type="term" value="P:cAMP biosynthetic process"/>
    <property type="evidence" value="ECO:0007669"/>
    <property type="project" value="TreeGrafter"/>
</dbReference>
<dbReference type="PANTHER" id="PTHR43081:SF19">
    <property type="entry name" value="PH-SENSITIVE ADENYLATE CYCLASE RV1264"/>
    <property type="match status" value="1"/>
</dbReference>
<dbReference type="AlphaFoldDB" id="A0A4R2BR78"/>
<dbReference type="SUPFAM" id="SSF48452">
    <property type="entry name" value="TPR-like"/>
    <property type="match status" value="1"/>
</dbReference>
<evidence type="ECO:0000259" key="3">
    <source>
        <dbReference type="PROSITE" id="PS50125"/>
    </source>
</evidence>
<dbReference type="Gene3D" id="3.30.70.1230">
    <property type="entry name" value="Nucleotide cyclase"/>
    <property type="match status" value="1"/>
</dbReference>
<keyword evidence="2" id="KW-1133">Transmembrane helix</keyword>
<feature type="domain" description="Guanylate cyclase" evidence="3">
    <location>
        <begin position="7"/>
        <end position="122"/>
    </location>
</feature>
<dbReference type="InterPro" id="IPR050697">
    <property type="entry name" value="Adenylyl/Guanylyl_Cyclase_3/4"/>
</dbReference>
<dbReference type="RefSeq" id="WP_165913985.1">
    <property type="nucleotide sequence ID" value="NZ_SLVU01000008.1"/>
</dbReference>